<reference evidence="3 4" key="1">
    <citation type="journal article" date="2020" name="Phytopathology">
        <title>Genome Sequence Resources of Colletotrichum truncatum, C. plurivorum, C. musicola, and C. sojae: Four Species Pathogenic to Soybean (Glycine max).</title>
        <authorList>
            <person name="Rogerio F."/>
            <person name="Boufleur T.R."/>
            <person name="Ciampi-Guillardi M."/>
            <person name="Sukno S.A."/>
            <person name="Thon M.R."/>
            <person name="Massola Junior N.S."/>
            <person name="Baroncelli R."/>
        </authorList>
    </citation>
    <scope>NUCLEOTIDE SEQUENCE [LARGE SCALE GENOMIC DNA]</scope>
    <source>
        <strain evidence="3 4">LFN0009</strain>
    </source>
</reference>
<feature type="domain" description="HhH-GPD" evidence="2">
    <location>
        <begin position="63"/>
        <end position="271"/>
    </location>
</feature>
<comment type="caution">
    <text evidence="3">The sequence shown here is derived from an EMBL/GenBank/DDBJ whole genome shotgun (WGS) entry which is preliminary data.</text>
</comment>
<evidence type="ECO:0000256" key="1">
    <source>
        <dbReference type="SAM" id="MobiDB-lite"/>
    </source>
</evidence>
<sequence>MPGRTPYPDRPSPTPEQCQEVHDILTELHGVFKSPDKIPPPSTEVAGCGEVPDLVDAMIRTLISGHTTMGNANKAIQDVITHYGQLDGNGIGAGSIDWNHVRRSPENEVVQTIRRAGLANTKGKKIKEILDMVYEDNQARKLAYVKEKETGEEAGAPGSAQLTQGQKDHQLLKIENGILTMDHVRGMTTNEAMLEFTKYPGIGVKTASCLVLFCLQQPSFAVDTHVWRMCKWLGWIPPKASRDDAYMHCELRVPGHLKYGLHQLFIQHGKSCGRCRTITVEGTADWTTATCPLEHLLDRFDKRQTKAQPKKISQKKAKAEISEEFADNEAEKKPIVSMADEEHETEVRDQGFEEEDSDLSHDLTEDSRSTHEPFEPEMMEYEANQNEEIVADSEKLGSLRLSQEPSSLVAGSVQEQTEFRTQDVVELHQTLHKREGEVAEPSADVTSRSARAARRSMLREQHESA</sequence>
<organism evidence="3 4">
    <name type="scientific">Colletotrichum sojae</name>
    <dbReference type="NCBI Taxonomy" id="2175907"/>
    <lineage>
        <taxon>Eukaryota</taxon>
        <taxon>Fungi</taxon>
        <taxon>Dikarya</taxon>
        <taxon>Ascomycota</taxon>
        <taxon>Pezizomycotina</taxon>
        <taxon>Sordariomycetes</taxon>
        <taxon>Hypocreomycetidae</taxon>
        <taxon>Glomerellales</taxon>
        <taxon>Glomerellaceae</taxon>
        <taxon>Colletotrichum</taxon>
        <taxon>Colletotrichum orchidearum species complex</taxon>
    </lineage>
</organism>
<feature type="compositionally biased region" description="Basic and acidic residues" evidence="1">
    <location>
        <begin position="358"/>
        <end position="373"/>
    </location>
</feature>
<name>A0A8H6IV57_9PEZI</name>
<dbReference type="EMBL" id="WIGN01000321">
    <property type="protein sequence ID" value="KAF6799488.1"/>
    <property type="molecule type" value="Genomic_DNA"/>
</dbReference>
<dbReference type="SMART" id="SM00478">
    <property type="entry name" value="ENDO3c"/>
    <property type="match status" value="1"/>
</dbReference>
<dbReference type="InterPro" id="IPR011257">
    <property type="entry name" value="DNA_glycosylase"/>
</dbReference>
<dbReference type="Proteomes" id="UP000652219">
    <property type="component" value="Unassembled WGS sequence"/>
</dbReference>
<proteinExistence type="predicted"/>
<dbReference type="Pfam" id="PF00730">
    <property type="entry name" value="HhH-GPD"/>
    <property type="match status" value="1"/>
</dbReference>
<evidence type="ECO:0000313" key="3">
    <source>
        <dbReference type="EMBL" id="KAF6799488.1"/>
    </source>
</evidence>
<dbReference type="GO" id="GO:0006285">
    <property type="term" value="P:base-excision repair, AP site formation"/>
    <property type="evidence" value="ECO:0007669"/>
    <property type="project" value="UniProtKB-ARBA"/>
</dbReference>
<dbReference type="GO" id="GO:0003824">
    <property type="term" value="F:catalytic activity"/>
    <property type="evidence" value="ECO:0007669"/>
    <property type="project" value="InterPro"/>
</dbReference>
<dbReference type="Gene3D" id="1.10.340.30">
    <property type="entry name" value="Hypothetical protein, domain 2"/>
    <property type="match status" value="1"/>
</dbReference>
<dbReference type="AlphaFoldDB" id="A0A8H6IV57"/>
<evidence type="ECO:0000313" key="4">
    <source>
        <dbReference type="Proteomes" id="UP000652219"/>
    </source>
</evidence>
<dbReference type="InterPro" id="IPR003265">
    <property type="entry name" value="HhH-GPD_domain"/>
</dbReference>
<dbReference type="SUPFAM" id="SSF48150">
    <property type="entry name" value="DNA-glycosylase"/>
    <property type="match status" value="1"/>
</dbReference>
<dbReference type="CDD" id="cd00056">
    <property type="entry name" value="ENDO3c"/>
    <property type="match status" value="1"/>
</dbReference>
<protein>
    <submittedName>
        <fullName evidence="3">HhH-GPD family base excision DNA repair protein</fullName>
    </submittedName>
</protein>
<evidence type="ECO:0000259" key="2">
    <source>
        <dbReference type="SMART" id="SM00478"/>
    </source>
</evidence>
<feature type="region of interest" description="Disordered" evidence="1">
    <location>
        <begin position="304"/>
        <end position="373"/>
    </location>
</feature>
<accession>A0A8H6IV57</accession>
<dbReference type="PANTHER" id="PTHR47203">
    <property type="match status" value="1"/>
</dbReference>
<gene>
    <name evidence="3" type="ORF">CSOJ01_12481</name>
</gene>
<feature type="region of interest" description="Disordered" evidence="1">
    <location>
        <begin position="433"/>
        <end position="465"/>
    </location>
</feature>
<dbReference type="PANTHER" id="PTHR47203:SF1">
    <property type="entry name" value="HYPOTHETICAL BASE EXCISION DNA REPAIR PROTEIN (EUROFUNG)"/>
    <property type="match status" value="1"/>
</dbReference>
<keyword evidence="4" id="KW-1185">Reference proteome</keyword>